<evidence type="ECO:0000313" key="2">
    <source>
        <dbReference type="EMBL" id="TKR61496.1"/>
    </source>
</evidence>
<sequence>MQIRNQKDAMKRTRFFQENNSTWTSKNDVRNSVGFSDTPARLRFLNKKPLCLQYNMSQSPRKGGPGGYQPKHKRYNSREF</sequence>
<proteinExistence type="predicted"/>
<protein>
    <submittedName>
        <fullName evidence="2">Uncharacterized protein</fullName>
    </submittedName>
</protein>
<keyword evidence="3" id="KW-1185">Reference proteome</keyword>
<reference evidence="2 3" key="1">
    <citation type="journal article" date="2015" name="Genome Biol.">
        <title>Comparative genomics of Steinernema reveals deeply conserved gene regulatory networks.</title>
        <authorList>
            <person name="Dillman A.R."/>
            <person name="Macchietto M."/>
            <person name="Porter C.F."/>
            <person name="Rogers A."/>
            <person name="Williams B."/>
            <person name="Antoshechkin I."/>
            <person name="Lee M.M."/>
            <person name="Goodwin Z."/>
            <person name="Lu X."/>
            <person name="Lewis E.E."/>
            <person name="Goodrich-Blair H."/>
            <person name="Stock S.P."/>
            <person name="Adams B.J."/>
            <person name="Sternberg P.W."/>
            <person name="Mortazavi A."/>
        </authorList>
    </citation>
    <scope>NUCLEOTIDE SEQUENCE [LARGE SCALE GENOMIC DNA]</scope>
    <source>
        <strain evidence="2 3">ALL</strain>
    </source>
</reference>
<name>A0A4U5LYW2_STECR</name>
<evidence type="ECO:0000256" key="1">
    <source>
        <dbReference type="SAM" id="MobiDB-lite"/>
    </source>
</evidence>
<reference evidence="2 3" key="2">
    <citation type="journal article" date="2019" name="G3 (Bethesda)">
        <title>Hybrid Assembly of the Genome of the Entomopathogenic Nematode Steinernema carpocapsae Identifies the X-Chromosome.</title>
        <authorList>
            <person name="Serra L."/>
            <person name="Macchietto M."/>
            <person name="Macias-Munoz A."/>
            <person name="McGill C.J."/>
            <person name="Rodriguez I.M."/>
            <person name="Rodriguez B."/>
            <person name="Murad R."/>
            <person name="Mortazavi A."/>
        </authorList>
    </citation>
    <scope>NUCLEOTIDE SEQUENCE [LARGE SCALE GENOMIC DNA]</scope>
    <source>
        <strain evidence="2 3">ALL</strain>
    </source>
</reference>
<dbReference type="Proteomes" id="UP000298663">
    <property type="component" value="Unassembled WGS sequence"/>
</dbReference>
<dbReference type="AlphaFoldDB" id="A0A4U5LYW2"/>
<dbReference type="EMBL" id="AZBU02000011">
    <property type="protein sequence ID" value="TKR61496.1"/>
    <property type="molecule type" value="Genomic_DNA"/>
</dbReference>
<comment type="caution">
    <text evidence="2">The sequence shown here is derived from an EMBL/GenBank/DDBJ whole genome shotgun (WGS) entry which is preliminary data.</text>
</comment>
<feature type="compositionally biased region" description="Basic residues" evidence="1">
    <location>
        <begin position="70"/>
        <end position="80"/>
    </location>
</feature>
<dbReference type="OrthoDB" id="5877244at2759"/>
<evidence type="ECO:0000313" key="3">
    <source>
        <dbReference type="Proteomes" id="UP000298663"/>
    </source>
</evidence>
<gene>
    <name evidence="2" type="ORF">L596_028599</name>
</gene>
<feature type="region of interest" description="Disordered" evidence="1">
    <location>
        <begin position="55"/>
        <end position="80"/>
    </location>
</feature>
<organism evidence="2 3">
    <name type="scientific">Steinernema carpocapsae</name>
    <name type="common">Entomopathogenic nematode</name>
    <dbReference type="NCBI Taxonomy" id="34508"/>
    <lineage>
        <taxon>Eukaryota</taxon>
        <taxon>Metazoa</taxon>
        <taxon>Ecdysozoa</taxon>
        <taxon>Nematoda</taxon>
        <taxon>Chromadorea</taxon>
        <taxon>Rhabditida</taxon>
        <taxon>Tylenchina</taxon>
        <taxon>Panagrolaimomorpha</taxon>
        <taxon>Strongyloidoidea</taxon>
        <taxon>Steinernematidae</taxon>
        <taxon>Steinernema</taxon>
    </lineage>
</organism>
<accession>A0A4U5LYW2</accession>